<feature type="region of interest" description="Disordered" evidence="1">
    <location>
        <begin position="193"/>
        <end position="213"/>
    </location>
</feature>
<comment type="caution">
    <text evidence="2">The sequence shown here is derived from an EMBL/GenBank/DDBJ whole genome shotgun (WGS) entry which is preliminary data.</text>
</comment>
<dbReference type="EMBL" id="LBSA01000022">
    <property type="protein sequence ID" value="KKQ08561.1"/>
    <property type="molecule type" value="Genomic_DNA"/>
</dbReference>
<sequence>MIEGIPDEYSQLKVIAVGQEPDLDAAPALKDDLVAEISGNCCNIGLTWGQVGVRQEEYSFLRDFKDFTPLEEMYAYLAVLRNRYPSQQDWGHHPLAYPTGAILRSFIVEQNKRNGIFIAQLDQEGSVSVKFENWIRKHDGSTPHISQYARWLDSEYPGLTPELSLDLLRRIKTPFDLYYKPFVPKTKEEKLAGFTGPKVKEGEQSDQSTSGSQTLEINRLLEPIQTEDQEITPGEELAFRTRFVVLRGRMKFSSYEQRARGALEIINLDEAFEFLKAKNPTEAELAELLKISDNSLYTKLAAVVTGEGAHDTARTKAGLLRSDPFWRKMDISAVILKLIPTD</sequence>
<gene>
    <name evidence="2" type="ORF">US19_C0022G0022</name>
</gene>
<protein>
    <submittedName>
        <fullName evidence="2">Uncharacterized protein</fullName>
    </submittedName>
</protein>
<evidence type="ECO:0000256" key="1">
    <source>
        <dbReference type="SAM" id="MobiDB-lite"/>
    </source>
</evidence>
<evidence type="ECO:0000313" key="2">
    <source>
        <dbReference type="EMBL" id="KKQ08561.1"/>
    </source>
</evidence>
<accession>A0A0G0HXA8</accession>
<evidence type="ECO:0000313" key="3">
    <source>
        <dbReference type="Proteomes" id="UP000034492"/>
    </source>
</evidence>
<reference evidence="2 3" key="1">
    <citation type="journal article" date="2015" name="Nature">
        <title>rRNA introns, odd ribosomes, and small enigmatic genomes across a large radiation of phyla.</title>
        <authorList>
            <person name="Brown C.T."/>
            <person name="Hug L.A."/>
            <person name="Thomas B.C."/>
            <person name="Sharon I."/>
            <person name="Castelle C.J."/>
            <person name="Singh A."/>
            <person name="Wilkins M.J."/>
            <person name="Williams K.H."/>
            <person name="Banfield J.F."/>
        </authorList>
    </citation>
    <scope>NUCLEOTIDE SEQUENCE [LARGE SCALE GENOMIC DNA]</scope>
</reference>
<name>A0A0G0HXA8_9BACT</name>
<proteinExistence type="predicted"/>
<dbReference type="AlphaFoldDB" id="A0A0G0HXA8"/>
<dbReference type="Proteomes" id="UP000034492">
    <property type="component" value="Unassembled WGS sequence"/>
</dbReference>
<organism evidence="2 3">
    <name type="scientific">Candidatus Daviesbacteria bacterium GW2011_GWB1_36_5</name>
    <dbReference type="NCBI Taxonomy" id="1618426"/>
    <lineage>
        <taxon>Bacteria</taxon>
        <taxon>Candidatus Daviesiibacteriota</taxon>
    </lineage>
</organism>